<accession>A0AAI9TXA6</accession>
<dbReference type="SUPFAM" id="SSF53335">
    <property type="entry name" value="S-adenosyl-L-methionine-dependent methyltransferases"/>
    <property type="match status" value="1"/>
</dbReference>
<evidence type="ECO:0000313" key="4">
    <source>
        <dbReference type="Proteomes" id="UP001239213"/>
    </source>
</evidence>
<dbReference type="Pfam" id="PF13489">
    <property type="entry name" value="Methyltransf_23"/>
    <property type="match status" value="1"/>
</dbReference>
<protein>
    <submittedName>
        <fullName evidence="3">Methyltransferase domain-containing protein</fullName>
    </submittedName>
</protein>
<dbReference type="Proteomes" id="UP001239213">
    <property type="component" value="Unassembled WGS sequence"/>
</dbReference>
<dbReference type="GO" id="GO:0032259">
    <property type="term" value="P:methylation"/>
    <property type="evidence" value="ECO:0007669"/>
    <property type="project" value="UniProtKB-KW"/>
</dbReference>
<comment type="caution">
    <text evidence="3">The sequence shown here is derived from an EMBL/GenBank/DDBJ whole genome shotgun (WGS) entry which is preliminary data.</text>
</comment>
<evidence type="ECO:0000256" key="2">
    <source>
        <dbReference type="SAM" id="MobiDB-lite"/>
    </source>
</evidence>
<proteinExistence type="inferred from homology"/>
<dbReference type="CDD" id="cd02440">
    <property type="entry name" value="AdoMet_MTases"/>
    <property type="match status" value="1"/>
</dbReference>
<keyword evidence="4" id="KW-1185">Reference proteome</keyword>
<reference evidence="3" key="1">
    <citation type="submission" date="2016-11" db="EMBL/GenBank/DDBJ databases">
        <title>The genome sequence of Colletotrichum cuscutae.</title>
        <authorList>
            <person name="Baroncelli R."/>
        </authorList>
    </citation>
    <scope>NUCLEOTIDE SEQUENCE</scope>
    <source>
        <strain evidence="3">IMI 304802</strain>
    </source>
</reference>
<sequence>MAPNEADRTPKGSLTGGWENASTIDDQMYASLTTAFQGLGSWGRGANRRRSSYTASLTSSVVDYPTEYGRRYHAFRAGGCRMKWTASIWCTHTLMVKTIGNKLFLAPINNSKLHRVLDVGTGTGIWSIEMGDLFPEAEIIGNDLSAIQPKWVPPNVKFGIDDVESEWVGQNKYDFIFSRYLSGSLADWPTYVNRVSQNLNPGSWAEFQDWSFMLQSDDGTLKDTAIQRWADTFMDACKVFGRDAQIGPKLKDLVQDNTDLINVHHVPFKIPKGPWPKDAHLRDLGMCNLIQLLEGLEGFSLKLLCGGLAWTKEEVLVLCAQVREELKSGKVHAWYHYTKYPLGAASRSQLILHPLFLSLRGLLTIHTSPLTSNRLHDQRELTERSLALHHLTFSQSHNNSIQLLRRDPLLNPPPQSIQSPPRKPSPSRRSTMRSPRSLKKPEVPLGLNLFLSPSINIQDFAMIPPHGIDGDSFIVDRMPRNHLPPSLPESPEIRFIAPNHIPKLLHCLPKQPDSLPSRHTRRIIPSILLHQQPNPIRSNRKRPPTTPPSLTNSIRQRHQPRRSSPRRRAWKQTPPFLINRPPHQGLSNNNRSLRNSPLNPLTLDLHPKHHPRLKRTKIIPRNNPVLDSILLITGFDRSLLYSLHLASGRIHAHLVHHDLWPKHPHQQRGKTDCWTPDENPVIGPRKSLRHRETLPPAGRTPAPVGEIGFPAVILRSNVFSNERHLMQPPIREVLQRFKIRFSIFKQPGICCTVWIMFVATIRSSNSVS</sequence>
<comment type="similarity">
    <text evidence="1">Belongs to the methyltransferase superfamily. LaeA methyltransferase family.</text>
</comment>
<feature type="region of interest" description="Disordered" evidence="2">
    <location>
        <begin position="527"/>
        <end position="607"/>
    </location>
</feature>
<organism evidence="3 4">
    <name type="scientific">Colletotrichum cuscutae</name>
    <dbReference type="NCBI Taxonomy" id="1209917"/>
    <lineage>
        <taxon>Eukaryota</taxon>
        <taxon>Fungi</taxon>
        <taxon>Dikarya</taxon>
        <taxon>Ascomycota</taxon>
        <taxon>Pezizomycotina</taxon>
        <taxon>Sordariomycetes</taxon>
        <taxon>Hypocreomycetidae</taxon>
        <taxon>Glomerellales</taxon>
        <taxon>Glomerellaceae</taxon>
        <taxon>Colletotrichum</taxon>
        <taxon>Colletotrichum acutatum species complex</taxon>
    </lineage>
</organism>
<dbReference type="AlphaFoldDB" id="A0AAI9TXA6"/>
<dbReference type="PANTHER" id="PTHR43591">
    <property type="entry name" value="METHYLTRANSFERASE"/>
    <property type="match status" value="1"/>
</dbReference>
<feature type="compositionally biased region" description="Low complexity" evidence="2">
    <location>
        <begin position="586"/>
        <end position="601"/>
    </location>
</feature>
<dbReference type="Gene3D" id="3.40.50.150">
    <property type="entry name" value="Vaccinia Virus protein VP39"/>
    <property type="match status" value="1"/>
</dbReference>
<keyword evidence="3" id="KW-0489">Methyltransferase</keyword>
<feature type="region of interest" description="Disordered" evidence="2">
    <location>
        <begin position="406"/>
        <end position="440"/>
    </location>
</feature>
<dbReference type="InterPro" id="IPR029063">
    <property type="entry name" value="SAM-dependent_MTases_sf"/>
</dbReference>
<gene>
    <name evidence="3" type="ORF">CCUS01_12379</name>
</gene>
<dbReference type="GO" id="GO:0008168">
    <property type="term" value="F:methyltransferase activity"/>
    <property type="evidence" value="ECO:0007669"/>
    <property type="project" value="UniProtKB-KW"/>
</dbReference>
<dbReference type="PANTHER" id="PTHR43591:SF10">
    <property type="entry name" value="ABC TRANSMEMBRANE TYPE-1 DOMAIN-CONTAINING PROTEIN-RELATED"/>
    <property type="match status" value="1"/>
</dbReference>
<evidence type="ECO:0000313" key="3">
    <source>
        <dbReference type="EMBL" id="KAK1446512.1"/>
    </source>
</evidence>
<dbReference type="EMBL" id="MPDP01000319">
    <property type="protein sequence ID" value="KAK1446512.1"/>
    <property type="molecule type" value="Genomic_DNA"/>
</dbReference>
<name>A0AAI9TXA6_9PEZI</name>
<feature type="compositionally biased region" description="Basic residues" evidence="2">
    <location>
        <begin position="555"/>
        <end position="570"/>
    </location>
</feature>
<evidence type="ECO:0000256" key="1">
    <source>
        <dbReference type="ARBA" id="ARBA00038158"/>
    </source>
</evidence>
<keyword evidence="3" id="KW-0808">Transferase</keyword>